<dbReference type="NCBIfam" id="TIGR04406">
    <property type="entry name" value="LPS_export_lptB"/>
    <property type="match status" value="1"/>
</dbReference>
<evidence type="ECO:0000256" key="11">
    <source>
        <dbReference type="ARBA" id="ARBA00022967"/>
    </source>
</evidence>
<dbReference type="SUPFAM" id="SSF52540">
    <property type="entry name" value="P-loop containing nucleoside triphosphate hydrolases"/>
    <property type="match status" value="1"/>
</dbReference>
<accession>A0ABS1GIW8</accession>
<evidence type="ECO:0000256" key="9">
    <source>
        <dbReference type="ARBA" id="ARBA00022741"/>
    </source>
</evidence>
<organism evidence="16 17">
    <name type="scientific">Persephonella atlantica</name>
    <dbReference type="NCBI Taxonomy" id="2699429"/>
    <lineage>
        <taxon>Bacteria</taxon>
        <taxon>Pseudomonadati</taxon>
        <taxon>Aquificota</taxon>
        <taxon>Aquificia</taxon>
        <taxon>Aquificales</taxon>
        <taxon>Hydrogenothermaceae</taxon>
        <taxon>Persephonella</taxon>
    </lineage>
</organism>
<dbReference type="InterPro" id="IPR027417">
    <property type="entry name" value="P-loop_NTPase"/>
</dbReference>
<evidence type="ECO:0000256" key="13">
    <source>
        <dbReference type="ARBA" id="ARBA00024818"/>
    </source>
</evidence>
<keyword evidence="7" id="KW-0963">Cytoplasm</keyword>
<keyword evidence="5" id="KW-0813">Transport</keyword>
<dbReference type="RefSeq" id="WP_200674288.1">
    <property type="nucleotide sequence ID" value="NZ_JAACYA010000002.1"/>
</dbReference>
<dbReference type="PROSITE" id="PS00211">
    <property type="entry name" value="ABC_TRANSPORTER_1"/>
    <property type="match status" value="1"/>
</dbReference>
<dbReference type="InterPro" id="IPR051120">
    <property type="entry name" value="ABC_AA/LPS_Transport"/>
</dbReference>
<keyword evidence="6" id="KW-1003">Cell membrane</keyword>
<name>A0ABS1GIW8_9AQUI</name>
<comment type="caution">
    <text evidence="16">The sequence shown here is derived from an EMBL/GenBank/DDBJ whole genome shotgun (WGS) entry which is preliminary data.</text>
</comment>
<keyword evidence="17" id="KW-1185">Reference proteome</keyword>
<keyword evidence="8" id="KW-0997">Cell inner membrane</keyword>
<sequence>MRKLSTLEVKHLKKTYKDRTVVDDVSLYVQEGEIIGLLGPNGAGKTTTFRMLLGFIKPDQGNIFLNDEDITDLPVYERARKGISFLPQESSIFRDLTVWENIVMFLEFQTEDRSQIKEKAKSLLDEFGIYHLKDQKASTLSGGERRRLEIARSLIINPSFLLLDEPFAGVDPVSVQDINHLIKELIKRDIGIVLTDHNVRETLKITDRAYILAHGRVIAEGTPEEIVEDRTVRKIFLGEEFTLA</sequence>
<evidence type="ECO:0000259" key="15">
    <source>
        <dbReference type="PROSITE" id="PS50893"/>
    </source>
</evidence>
<keyword evidence="10 16" id="KW-0067">ATP-binding</keyword>
<keyword evidence="11" id="KW-1278">Translocase</keyword>
<dbReference type="GO" id="GO:0005524">
    <property type="term" value="F:ATP binding"/>
    <property type="evidence" value="ECO:0007669"/>
    <property type="project" value="UniProtKB-KW"/>
</dbReference>
<dbReference type="PANTHER" id="PTHR45772">
    <property type="entry name" value="CONSERVED COMPONENT OF ABC TRANSPORTER FOR NATURAL AMINO ACIDS-RELATED"/>
    <property type="match status" value="1"/>
</dbReference>
<comment type="function">
    <text evidence="13">Part of the ABC transporter complex LptBFG involved in the translocation of lipopolysaccharide (LPS) from the inner membrane to the outer membrane. Probably responsible for energy coupling to the transport system.</text>
</comment>
<evidence type="ECO:0000313" key="17">
    <source>
        <dbReference type="Proteomes" id="UP000772812"/>
    </source>
</evidence>
<comment type="subunit">
    <text evidence="14">Component of the lipopolysaccharide transport and assembly complex. The LptBFG transporter is composed of two ATP-binding proteins (LptB) and two transmembrane proteins (LptF and LptG).</text>
</comment>
<proteinExistence type="inferred from homology"/>
<dbReference type="InterPro" id="IPR032823">
    <property type="entry name" value="BCA_ABC_TP_C"/>
</dbReference>
<dbReference type="PROSITE" id="PS50893">
    <property type="entry name" value="ABC_TRANSPORTER_2"/>
    <property type="match status" value="1"/>
</dbReference>
<gene>
    <name evidence="16" type="primary">lptB</name>
    <name evidence="16" type="ORF">GWK41_07360</name>
</gene>
<reference evidence="16 17" key="1">
    <citation type="journal article" date="2021" name="Syst. Appl. Microbiol.">
        <title>Persephonella atlantica sp. nov.: How to adapt to physico-chemical gradients in high temperature hydrothermal habitats.</title>
        <authorList>
            <person name="Francois D.X."/>
            <person name="Godfroy A."/>
            <person name="Mathien C."/>
            <person name="Aube J."/>
            <person name="Cathalot C."/>
            <person name="Lesongeur F."/>
            <person name="L'Haridon S."/>
            <person name="Philippon X."/>
            <person name="Roussel E.G."/>
        </authorList>
    </citation>
    <scope>NUCLEOTIDE SEQUENCE [LARGE SCALE GENOMIC DNA]</scope>
    <source>
        <strain evidence="16 17">MO1340</strain>
    </source>
</reference>
<dbReference type="Gene3D" id="3.40.50.300">
    <property type="entry name" value="P-loop containing nucleotide triphosphate hydrolases"/>
    <property type="match status" value="1"/>
</dbReference>
<evidence type="ECO:0000256" key="7">
    <source>
        <dbReference type="ARBA" id="ARBA00022490"/>
    </source>
</evidence>
<comment type="subcellular location">
    <subcellularLocation>
        <location evidence="2">Cell inner membrane</location>
        <topology evidence="2">Peripheral membrane protein</topology>
        <orientation evidence="2">Cytoplasmic side</orientation>
    </subcellularLocation>
    <subcellularLocation>
        <location evidence="1">Cytoplasm</location>
    </subcellularLocation>
</comment>
<evidence type="ECO:0000256" key="2">
    <source>
        <dbReference type="ARBA" id="ARBA00004515"/>
    </source>
</evidence>
<evidence type="ECO:0000313" key="16">
    <source>
        <dbReference type="EMBL" id="MBK3332883.1"/>
    </source>
</evidence>
<dbReference type="InterPro" id="IPR003593">
    <property type="entry name" value="AAA+_ATPase"/>
</dbReference>
<dbReference type="InterPro" id="IPR003439">
    <property type="entry name" value="ABC_transporter-like_ATP-bd"/>
</dbReference>
<protein>
    <recommendedName>
        <fullName evidence="4">Lipopolysaccharide export system ATP-binding protein LptB</fullName>
    </recommendedName>
</protein>
<dbReference type="EMBL" id="JAACYA010000002">
    <property type="protein sequence ID" value="MBK3332883.1"/>
    <property type="molecule type" value="Genomic_DNA"/>
</dbReference>
<evidence type="ECO:0000256" key="8">
    <source>
        <dbReference type="ARBA" id="ARBA00022519"/>
    </source>
</evidence>
<evidence type="ECO:0000256" key="10">
    <source>
        <dbReference type="ARBA" id="ARBA00022840"/>
    </source>
</evidence>
<evidence type="ECO:0000256" key="4">
    <source>
        <dbReference type="ARBA" id="ARBA00017803"/>
    </source>
</evidence>
<dbReference type="Proteomes" id="UP000772812">
    <property type="component" value="Unassembled WGS sequence"/>
</dbReference>
<comment type="similarity">
    <text evidence="3">Belongs to the ABC transporter superfamily. Outer membrane lipopolysaccharide export (TC 1.B.42) family.</text>
</comment>
<dbReference type="Pfam" id="PF00005">
    <property type="entry name" value="ABC_tran"/>
    <property type="match status" value="1"/>
</dbReference>
<feature type="domain" description="ABC transporter" evidence="15">
    <location>
        <begin position="7"/>
        <end position="239"/>
    </location>
</feature>
<dbReference type="InterPro" id="IPR017871">
    <property type="entry name" value="ABC_transporter-like_CS"/>
</dbReference>
<dbReference type="CDD" id="cd03218">
    <property type="entry name" value="ABC_YhbG"/>
    <property type="match status" value="1"/>
</dbReference>
<evidence type="ECO:0000256" key="1">
    <source>
        <dbReference type="ARBA" id="ARBA00004496"/>
    </source>
</evidence>
<keyword evidence="9" id="KW-0547">Nucleotide-binding</keyword>
<evidence type="ECO:0000256" key="6">
    <source>
        <dbReference type="ARBA" id="ARBA00022475"/>
    </source>
</evidence>
<evidence type="ECO:0000256" key="3">
    <source>
        <dbReference type="ARBA" id="ARBA00010865"/>
    </source>
</evidence>
<evidence type="ECO:0000256" key="14">
    <source>
        <dbReference type="ARBA" id="ARBA00026081"/>
    </source>
</evidence>
<keyword evidence="12" id="KW-0472">Membrane</keyword>
<dbReference type="InterPro" id="IPR030921">
    <property type="entry name" value="LPS_export_LptB"/>
</dbReference>
<dbReference type="PANTHER" id="PTHR45772:SF10">
    <property type="entry name" value="LIPOPOLYSACCHARIDE EXPORT SYSTEM ATP-BINDING PROTEIN LPTB"/>
    <property type="match status" value="1"/>
</dbReference>
<evidence type="ECO:0000256" key="12">
    <source>
        <dbReference type="ARBA" id="ARBA00023136"/>
    </source>
</evidence>
<dbReference type="SMART" id="SM00382">
    <property type="entry name" value="AAA"/>
    <property type="match status" value="1"/>
</dbReference>
<dbReference type="Pfam" id="PF12399">
    <property type="entry name" value="BCA_ABC_TP_C"/>
    <property type="match status" value="1"/>
</dbReference>
<evidence type="ECO:0000256" key="5">
    <source>
        <dbReference type="ARBA" id="ARBA00022448"/>
    </source>
</evidence>